<gene>
    <name evidence="3" type="ORF">HNR75_002689</name>
</gene>
<dbReference type="Proteomes" id="UP000585721">
    <property type="component" value="Unassembled WGS sequence"/>
</dbReference>
<evidence type="ECO:0000313" key="3">
    <source>
        <dbReference type="EMBL" id="MBB6056750.1"/>
    </source>
</evidence>
<dbReference type="InterPro" id="IPR002634">
    <property type="entry name" value="BolA"/>
</dbReference>
<dbReference type="InterPro" id="IPR036065">
    <property type="entry name" value="BolA-like_sf"/>
</dbReference>
<dbReference type="InterPro" id="IPR050961">
    <property type="entry name" value="BolA/IbaG_stress_morph_reg"/>
</dbReference>
<dbReference type="Gene3D" id="3.30.300.90">
    <property type="entry name" value="BolA-like"/>
    <property type="match status" value="1"/>
</dbReference>
<protein>
    <submittedName>
        <fullName evidence="3">Acid stress-induced BolA-like protein IbaG/YrbA</fullName>
    </submittedName>
</protein>
<reference evidence="3 4" key="1">
    <citation type="submission" date="2020-08" db="EMBL/GenBank/DDBJ databases">
        <title>Genomic Encyclopedia of Type Strains, Phase IV (KMG-IV): sequencing the most valuable type-strain genomes for metagenomic binning, comparative biology and taxonomic classification.</title>
        <authorList>
            <person name="Goeker M."/>
        </authorList>
    </citation>
    <scope>NUCLEOTIDE SEQUENCE [LARGE SCALE GENOMIC DNA]</scope>
    <source>
        <strain evidence="3 4">DSM 22975</strain>
    </source>
</reference>
<dbReference type="Pfam" id="PF01722">
    <property type="entry name" value="BolA"/>
    <property type="match status" value="1"/>
</dbReference>
<sequence>MHPTEIESILRAALALDELYVQGENGHFQVIAVSPLFAGMSRVKKQQTIYAPLAEHIASNAIHALSIKAFTPEEWQRDRKLNGF</sequence>
<dbReference type="PANTHER" id="PTHR46229:SF4">
    <property type="entry name" value="ACID STRESS PROTEIN IBAG"/>
    <property type="match status" value="1"/>
</dbReference>
<dbReference type="RefSeq" id="WP_188027462.1">
    <property type="nucleotide sequence ID" value="NZ_JACHGR010000009.1"/>
</dbReference>
<comment type="similarity">
    <text evidence="1 2">Belongs to the BolA/IbaG family.</text>
</comment>
<dbReference type="PIRSF" id="PIRSF003113">
    <property type="entry name" value="BolA"/>
    <property type="match status" value="1"/>
</dbReference>
<evidence type="ECO:0000256" key="1">
    <source>
        <dbReference type="ARBA" id="ARBA00005578"/>
    </source>
</evidence>
<dbReference type="AlphaFoldDB" id="A0A841GPF8"/>
<dbReference type="EMBL" id="JACHGR010000009">
    <property type="protein sequence ID" value="MBB6056750.1"/>
    <property type="molecule type" value="Genomic_DNA"/>
</dbReference>
<name>A0A841GPF8_9GAMM</name>
<keyword evidence="4" id="KW-1185">Reference proteome</keyword>
<evidence type="ECO:0000256" key="2">
    <source>
        <dbReference type="RuleBase" id="RU003860"/>
    </source>
</evidence>
<proteinExistence type="inferred from homology"/>
<evidence type="ECO:0000313" key="4">
    <source>
        <dbReference type="Proteomes" id="UP000585721"/>
    </source>
</evidence>
<dbReference type="SUPFAM" id="SSF82657">
    <property type="entry name" value="BolA-like"/>
    <property type="match status" value="1"/>
</dbReference>
<organism evidence="3 4">
    <name type="scientific">Tolumonas osonensis</name>
    <dbReference type="NCBI Taxonomy" id="675874"/>
    <lineage>
        <taxon>Bacteria</taxon>
        <taxon>Pseudomonadati</taxon>
        <taxon>Pseudomonadota</taxon>
        <taxon>Gammaproteobacteria</taxon>
        <taxon>Aeromonadales</taxon>
        <taxon>Aeromonadaceae</taxon>
        <taxon>Tolumonas</taxon>
    </lineage>
</organism>
<dbReference type="PANTHER" id="PTHR46229">
    <property type="entry name" value="BOLA TRANSCRIPTION REGULATOR"/>
    <property type="match status" value="1"/>
</dbReference>
<accession>A0A841GPF8</accession>
<comment type="caution">
    <text evidence="3">The sequence shown here is derived from an EMBL/GenBank/DDBJ whole genome shotgun (WGS) entry which is preliminary data.</text>
</comment>